<dbReference type="Pfam" id="PF13385">
    <property type="entry name" value="Laminin_G_3"/>
    <property type="match status" value="1"/>
</dbReference>
<keyword evidence="1" id="KW-0378">Hydrolase</keyword>
<dbReference type="Pfam" id="PF20578">
    <property type="entry name" value="aBig_2"/>
    <property type="match status" value="1"/>
</dbReference>
<dbReference type="InterPro" id="IPR013783">
    <property type="entry name" value="Ig-like_fold"/>
</dbReference>
<dbReference type="Gene3D" id="2.60.120.200">
    <property type="match status" value="1"/>
</dbReference>
<dbReference type="Gene3D" id="2.60.40.10">
    <property type="entry name" value="Immunoglobulins"/>
    <property type="match status" value="1"/>
</dbReference>
<feature type="domain" description="Atrophied bacterial Ig" evidence="4">
    <location>
        <begin position="366"/>
        <end position="424"/>
    </location>
</feature>
<evidence type="ECO:0000256" key="2">
    <source>
        <dbReference type="ARBA" id="ARBA00023295"/>
    </source>
</evidence>
<organism evidence="5 6">
    <name type="scientific">Nocardioides vastitatis</name>
    <dbReference type="NCBI Taxonomy" id="2568655"/>
    <lineage>
        <taxon>Bacteria</taxon>
        <taxon>Bacillati</taxon>
        <taxon>Actinomycetota</taxon>
        <taxon>Actinomycetes</taxon>
        <taxon>Propionibacteriales</taxon>
        <taxon>Nocardioidaceae</taxon>
        <taxon>Nocardioides</taxon>
    </lineage>
</organism>
<keyword evidence="3" id="KW-0732">Signal</keyword>
<evidence type="ECO:0000256" key="1">
    <source>
        <dbReference type="ARBA" id="ARBA00022801"/>
    </source>
</evidence>
<dbReference type="RefSeq" id="WP_136431609.1">
    <property type="nucleotide sequence ID" value="NZ_JBHSNS010000007.1"/>
</dbReference>
<dbReference type="PANTHER" id="PTHR43301">
    <property type="entry name" value="ARABINAN ENDO-1,5-ALPHA-L-ARABINOSIDASE"/>
    <property type="match status" value="1"/>
</dbReference>
<keyword evidence="2" id="KW-0326">Glycosidase</keyword>
<dbReference type="SUPFAM" id="SSF49899">
    <property type="entry name" value="Concanavalin A-like lectins/glucanases"/>
    <property type="match status" value="1"/>
</dbReference>
<evidence type="ECO:0000313" key="5">
    <source>
        <dbReference type="EMBL" id="MFC5730154.1"/>
    </source>
</evidence>
<dbReference type="SUPFAM" id="SSF75005">
    <property type="entry name" value="Arabinanase/levansucrase/invertase"/>
    <property type="match status" value="2"/>
</dbReference>
<dbReference type="InterPro" id="IPR013320">
    <property type="entry name" value="ConA-like_dom_sf"/>
</dbReference>
<comment type="caution">
    <text evidence="5">The sequence shown here is derived from an EMBL/GenBank/DDBJ whole genome shotgun (WGS) entry which is preliminary data.</text>
</comment>
<dbReference type="Gene3D" id="2.60.40.2700">
    <property type="match status" value="2"/>
</dbReference>
<dbReference type="Gene3D" id="2.115.10.20">
    <property type="entry name" value="Glycosyl hydrolase domain, family 43"/>
    <property type="match status" value="1"/>
</dbReference>
<feature type="signal peptide" evidence="3">
    <location>
        <begin position="1"/>
        <end position="34"/>
    </location>
</feature>
<dbReference type="CDD" id="cd08983">
    <property type="entry name" value="GH43_Bt3655-like"/>
    <property type="match status" value="1"/>
</dbReference>
<sequence>MRSSTSSRNPWAVVLVTSLAVTAGVLTGAGSAHAGATTAPLAQAGAQDTSVIADFSFDDAATGFAGAGARAEVRGTLTLGDGPDGTRAARLSSGFWLDVTKDDGSPLLAGLDEVTISYDSAPSAAGNTGWSVVAQRSIATNTFRSEHYLGVLDRASSITVERYDNDGTTRDTTGNLVATGTPSGWKHVDIVVSGTTGKLYVDGLLVASNTQGKLLSTILGASGGVLQLGKANWGSAGEYFSGLLDNVSVHSAALTESQIQQAAAQRAYDRLPGSLTIEESPHVLPGPAGVVSWASQMDSISIEADGRTAQVVRPAPGEPAATGILVATITVGEHVLSRQVEVTVVPLPSEEEKTQQALAAVSLPGLHDVRSNLTLPTTGKYDLPLTWRSSNPAVITDDEVDGVAPGVVTRGADDQTVTLTVSIGESVRRFTALVRARVPAPVTTDYLFAHFTGTERSANDEQIYFATSSDGDTWADTRPNGSPVLSSSIGDKGVRDPFLVRSPEGDTFYLIATDLSIFHRGGWGNAQATETGSLGLVVWKSHDLAHWSTPQLADVASPIPGAGMAWAPEAFWDAAQQHYVVYWATKSTPTNGIGDPVNVYYATTRDFVTFSDPVKWIDRNGSIIDTSMIKVGDWYYRASGDGQITIERSKNLYATSTATQAEAYVDDQHWSLVGTLQSIFNNSAYSGAALEGPEFFAYNEDDLDQAAPLWGLMADQYATGRGYLPFRTTNIGDPTTDSWSAASDVSFGSLKKRHGTILPITAEELAAVQAAAVGSTGLLVDATAPTLASVSVASPRAWHTSPPSLTWSASDDSGAEPSIEIRVEGDWAAYAGGPVGGLDQGTNTVQARAVDDAGNRSAPTEVTLELDSVPPATTAAVDETRTVTLTASDTTSGVAGVEYSMDGSAWSPYTAPVAVGEDEATMWFRARDVAGNLESAQTVVVPDASPKSALTSTPVPVVTGAARVGTTLAVATGSWEPAPVTLRYRWSRSGVPIGGATGATYLLRAVDRGHRISVTVTGSKPGYLTVSSVSRPTTPVAAGRLAATRPRIKGRPEVGRTLRVITGSWGPAPVRLSYQWFRAGKRLTGATRTRYVVRRADRGKRITVKVTGRKPGYTTTVLTSKPTEKVS</sequence>
<dbReference type="InterPro" id="IPR023296">
    <property type="entry name" value="Glyco_hydro_beta-prop_sf"/>
</dbReference>
<keyword evidence="6" id="KW-1185">Reference proteome</keyword>
<evidence type="ECO:0000259" key="4">
    <source>
        <dbReference type="Pfam" id="PF20578"/>
    </source>
</evidence>
<dbReference type="Proteomes" id="UP001596072">
    <property type="component" value="Unassembled WGS sequence"/>
</dbReference>
<dbReference type="EMBL" id="JBHSNS010000007">
    <property type="protein sequence ID" value="MFC5730154.1"/>
    <property type="molecule type" value="Genomic_DNA"/>
</dbReference>
<dbReference type="InterPro" id="IPR050727">
    <property type="entry name" value="GH43_arabinanases"/>
</dbReference>
<accession>A0ABW0ZGQ8</accession>
<dbReference type="PANTHER" id="PTHR43301:SF3">
    <property type="entry name" value="ARABINAN ENDO-1,5-ALPHA-L-ARABINOSIDASE A-RELATED"/>
    <property type="match status" value="1"/>
</dbReference>
<gene>
    <name evidence="5" type="ORF">ACFPQB_14625</name>
</gene>
<evidence type="ECO:0000313" key="6">
    <source>
        <dbReference type="Proteomes" id="UP001596072"/>
    </source>
</evidence>
<dbReference type="InterPro" id="IPR058094">
    <property type="entry name" value="Ig-like_OmpL47-like"/>
</dbReference>
<reference evidence="6" key="1">
    <citation type="journal article" date="2019" name="Int. J. Syst. Evol. Microbiol.">
        <title>The Global Catalogue of Microorganisms (GCM) 10K type strain sequencing project: providing services to taxonomists for standard genome sequencing and annotation.</title>
        <authorList>
            <consortium name="The Broad Institute Genomics Platform"/>
            <consortium name="The Broad Institute Genome Sequencing Center for Infectious Disease"/>
            <person name="Wu L."/>
            <person name="Ma J."/>
        </authorList>
    </citation>
    <scope>NUCLEOTIDE SEQUENCE [LARGE SCALE GENOMIC DNA]</scope>
    <source>
        <strain evidence="6">YIM 94188</strain>
    </source>
</reference>
<proteinExistence type="predicted"/>
<dbReference type="InterPro" id="IPR046780">
    <property type="entry name" value="aBig_2"/>
</dbReference>
<evidence type="ECO:0000256" key="3">
    <source>
        <dbReference type="SAM" id="SignalP"/>
    </source>
</evidence>
<dbReference type="NCBIfam" id="NF047446">
    <property type="entry name" value="barrel_OmpL47"/>
    <property type="match status" value="1"/>
</dbReference>
<protein>
    <submittedName>
        <fullName evidence="5">OmpL47-type beta-barrel domain-containing protein</fullName>
    </submittedName>
</protein>
<name>A0ABW0ZGQ8_9ACTN</name>
<feature type="chain" id="PRO_5046203300" evidence="3">
    <location>
        <begin position="35"/>
        <end position="1127"/>
    </location>
</feature>